<keyword evidence="4" id="KW-1185">Reference proteome</keyword>
<accession>A0ABW2XX93</accession>
<feature type="compositionally biased region" description="Basic and acidic residues" evidence="1">
    <location>
        <begin position="148"/>
        <end position="162"/>
    </location>
</feature>
<keyword evidence="2" id="KW-0472">Membrane</keyword>
<dbReference type="Pfam" id="PF07332">
    <property type="entry name" value="Phage_holin_3_6"/>
    <property type="match status" value="1"/>
</dbReference>
<feature type="region of interest" description="Disordered" evidence="1">
    <location>
        <begin position="1"/>
        <end position="43"/>
    </location>
</feature>
<gene>
    <name evidence="3" type="ORF">ACFQZM_36675</name>
</gene>
<dbReference type="SUPFAM" id="SSF103473">
    <property type="entry name" value="MFS general substrate transporter"/>
    <property type="match status" value="1"/>
</dbReference>
<dbReference type="Proteomes" id="UP001597063">
    <property type="component" value="Unassembled WGS sequence"/>
</dbReference>
<protein>
    <submittedName>
        <fullName evidence="3">Phage holin family protein</fullName>
    </submittedName>
</protein>
<organism evidence="3 4">
    <name type="scientific">Actinomadura fibrosa</name>
    <dbReference type="NCBI Taxonomy" id="111802"/>
    <lineage>
        <taxon>Bacteria</taxon>
        <taxon>Bacillati</taxon>
        <taxon>Actinomycetota</taxon>
        <taxon>Actinomycetes</taxon>
        <taxon>Streptosporangiales</taxon>
        <taxon>Thermomonosporaceae</taxon>
        <taxon>Actinomadura</taxon>
    </lineage>
</organism>
<dbReference type="EMBL" id="JBHTGP010000018">
    <property type="protein sequence ID" value="MFD0690073.1"/>
    <property type="molecule type" value="Genomic_DNA"/>
</dbReference>
<keyword evidence="2" id="KW-1133">Transmembrane helix</keyword>
<dbReference type="RefSeq" id="WP_131755441.1">
    <property type="nucleotide sequence ID" value="NZ_CAACUY010000005.1"/>
</dbReference>
<keyword evidence="2" id="KW-0812">Transmembrane</keyword>
<comment type="caution">
    <text evidence="3">The sequence shown here is derived from an EMBL/GenBank/DDBJ whole genome shotgun (WGS) entry which is preliminary data.</text>
</comment>
<name>A0ABW2XX93_9ACTN</name>
<feature type="transmembrane region" description="Helical" evidence="2">
    <location>
        <begin position="77"/>
        <end position="102"/>
    </location>
</feature>
<feature type="region of interest" description="Disordered" evidence="1">
    <location>
        <begin position="133"/>
        <end position="162"/>
    </location>
</feature>
<proteinExistence type="predicted"/>
<evidence type="ECO:0000313" key="3">
    <source>
        <dbReference type="EMBL" id="MFD0690073.1"/>
    </source>
</evidence>
<dbReference type="InterPro" id="IPR036259">
    <property type="entry name" value="MFS_trans_sf"/>
</dbReference>
<reference evidence="4" key="1">
    <citation type="journal article" date="2019" name="Int. J. Syst. Evol. Microbiol.">
        <title>The Global Catalogue of Microorganisms (GCM) 10K type strain sequencing project: providing services to taxonomists for standard genome sequencing and annotation.</title>
        <authorList>
            <consortium name="The Broad Institute Genomics Platform"/>
            <consortium name="The Broad Institute Genome Sequencing Center for Infectious Disease"/>
            <person name="Wu L."/>
            <person name="Ma J."/>
        </authorList>
    </citation>
    <scope>NUCLEOTIDE SEQUENCE [LARGE SCALE GENOMIC DNA]</scope>
    <source>
        <strain evidence="4">JCM 9371</strain>
    </source>
</reference>
<sequence length="162" mass="16692">MSTVRPTQDGRTGAGTVGASRQDLARPASDGQGERDEQGTGELVRQATQQVSELVRAEMRLATAELKEKGRHAGTGAGLFGGAGLVALYGVAVLVAAAVAALALVLPVWASALIIGAVLMAVAGVLALMGRKETARATPPKPEQAMDTSREAVQEIKEKAHR</sequence>
<evidence type="ECO:0000256" key="2">
    <source>
        <dbReference type="SAM" id="Phobius"/>
    </source>
</evidence>
<dbReference type="InterPro" id="IPR009937">
    <property type="entry name" value="Phage_holin_3_6"/>
</dbReference>
<evidence type="ECO:0000256" key="1">
    <source>
        <dbReference type="SAM" id="MobiDB-lite"/>
    </source>
</evidence>
<evidence type="ECO:0000313" key="4">
    <source>
        <dbReference type="Proteomes" id="UP001597063"/>
    </source>
</evidence>
<feature type="transmembrane region" description="Helical" evidence="2">
    <location>
        <begin position="108"/>
        <end position="129"/>
    </location>
</feature>
<feature type="compositionally biased region" description="Polar residues" evidence="1">
    <location>
        <begin position="1"/>
        <end position="10"/>
    </location>
</feature>